<evidence type="ECO:0000313" key="2">
    <source>
        <dbReference type="Proteomes" id="UP001589795"/>
    </source>
</evidence>
<dbReference type="RefSeq" id="WP_265507299.1">
    <property type="nucleotide sequence ID" value="NZ_JAOTBE010000028.1"/>
</dbReference>
<accession>A0ABV6CL68</accession>
<dbReference type="Proteomes" id="UP001589795">
    <property type="component" value="Unassembled WGS sequence"/>
</dbReference>
<gene>
    <name evidence="1" type="ORF">ACFFIZ_09710</name>
</gene>
<organism evidence="1 2">
    <name type="scientific">Paracoccus rhizosphaerae</name>
    <dbReference type="NCBI Taxonomy" id="1133347"/>
    <lineage>
        <taxon>Bacteria</taxon>
        <taxon>Pseudomonadati</taxon>
        <taxon>Pseudomonadota</taxon>
        <taxon>Alphaproteobacteria</taxon>
        <taxon>Rhodobacterales</taxon>
        <taxon>Paracoccaceae</taxon>
        <taxon>Paracoccus</taxon>
    </lineage>
</organism>
<sequence>MSILTFTVDQLIKSEAGTALGEALLFRSASNHKERARAIRKLVDYCCNEFERNKHLKKQKETSEDQLTVEIVSQMSLLGIDAAHDKQQGGHCDILVSGREGFIWIAEAKKHSDYAWLDKGFKQLSTRYSTGVDGQDTGDIIIYCWAKSSAEVLEKWRCELRDRHKDVCVDKAVCQTSLTFNSAHEHVATSRQFQTRHKIVSLHFEPEA</sequence>
<comment type="caution">
    <text evidence="1">The sequence shown here is derived from an EMBL/GenBank/DDBJ whole genome shotgun (WGS) entry which is preliminary data.</text>
</comment>
<evidence type="ECO:0008006" key="3">
    <source>
        <dbReference type="Google" id="ProtNLM"/>
    </source>
</evidence>
<reference evidence="1 2" key="1">
    <citation type="submission" date="2024-09" db="EMBL/GenBank/DDBJ databases">
        <authorList>
            <person name="Sun Q."/>
            <person name="Mori K."/>
        </authorList>
    </citation>
    <scope>NUCLEOTIDE SEQUENCE [LARGE SCALE GENOMIC DNA]</scope>
    <source>
        <strain evidence="1 2">CCM 7904</strain>
    </source>
</reference>
<keyword evidence="2" id="KW-1185">Reference proteome</keyword>
<evidence type="ECO:0000313" key="1">
    <source>
        <dbReference type="EMBL" id="MFC0200585.1"/>
    </source>
</evidence>
<name>A0ABV6CL68_9RHOB</name>
<protein>
    <recommendedName>
        <fullName evidence="3">Nuclease-related domain-containing protein</fullName>
    </recommendedName>
</protein>
<proteinExistence type="predicted"/>
<dbReference type="EMBL" id="JBHLWQ010000086">
    <property type="protein sequence ID" value="MFC0200585.1"/>
    <property type="molecule type" value="Genomic_DNA"/>
</dbReference>